<dbReference type="InterPro" id="IPR015421">
    <property type="entry name" value="PyrdxlP-dep_Trfase_major"/>
</dbReference>
<dbReference type="EMBL" id="PFBW01000099">
    <property type="protein sequence ID" value="PIR77484.1"/>
    <property type="molecule type" value="Genomic_DNA"/>
</dbReference>
<sequence>DNAATTLTPDIVVEAMNGYYHHYNANIHRGGHGIGAMATERYEQVRSQVVQYIHAPGTNNIVFTSGTTHGMN</sequence>
<evidence type="ECO:0000259" key="1">
    <source>
        <dbReference type="Pfam" id="PF00266"/>
    </source>
</evidence>
<feature type="non-terminal residue" evidence="2">
    <location>
        <position position="72"/>
    </location>
</feature>
<dbReference type="Gene3D" id="3.40.640.10">
    <property type="entry name" value="Type I PLP-dependent aspartate aminotransferase-like (Major domain)"/>
    <property type="match status" value="1"/>
</dbReference>
<feature type="domain" description="Aminotransferase class V" evidence="1">
    <location>
        <begin position="1"/>
        <end position="72"/>
    </location>
</feature>
<dbReference type="Proteomes" id="UP000228528">
    <property type="component" value="Unassembled WGS sequence"/>
</dbReference>
<dbReference type="InterPro" id="IPR000192">
    <property type="entry name" value="Aminotrans_V_dom"/>
</dbReference>
<dbReference type="Pfam" id="PF00266">
    <property type="entry name" value="Aminotran_5"/>
    <property type="match status" value="1"/>
</dbReference>
<dbReference type="InterPro" id="IPR015422">
    <property type="entry name" value="PyrdxlP-dep_Trfase_small"/>
</dbReference>
<organism evidence="2 3">
    <name type="scientific">Candidatus Magasanikbacteria bacterium CG10_big_fil_rev_8_21_14_0_10_38_6</name>
    <dbReference type="NCBI Taxonomy" id="1974647"/>
    <lineage>
        <taxon>Bacteria</taxon>
        <taxon>Candidatus Magasanikiibacteriota</taxon>
    </lineage>
</organism>
<dbReference type="InterPro" id="IPR015424">
    <property type="entry name" value="PyrdxlP-dep_Trfase"/>
</dbReference>
<accession>A0A2M6P1A8</accession>
<protein>
    <submittedName>
        <fullName evidence="2">Cysteine desulfurase CsdA</fullName>
    </submittedName>
</protein>
<dbReference type="SUPFAM" id="SSF53383">
    <property type="entry name" value="PLP-dependent transferases"/>
    <property type="match status" value="1"/>
</dbReference>
<proteinExistence type="predicted"/>
<evidence type="ECO:0000313" key="2">
    <source>
        <dbReference type="EMBL" id="PIR77484.1"/>
    </source>
</evidence>
<feature type="non-terminal residue" evidence="2">
    <location>
        <position position="1"/>
    </location>
</feature>
<evidence type="ECO:0000313" key="3">
    <source>
        <dbReference type="Proteomes" id="UP000228528"/>
    </source>
</evidence>
<gene>
    <name evidence="2" type="ORF">COU30_02195</name>
</gene>
<reference evidence="3" key="1">
    <citation type="submission" date="2017-09" db="EMBL/GenBank/DDBJ databases">
        <title>Depth-based differentiation of microbial function through sediment-hosted aquifers and enrichment of novel symbionts in the deep terrestrial subsurface.</title>
        <authorList>
            <person name="Probst A.J."/>
            <person name="Ladd B."/>
            <person name="Jarett J.K."/>
            <person name="Geller-Mcgrath D.E."/>
            <person name="Sieber C.M.K."/>
            <person name="Emerson J.B."/>
            <person name="Anantharaman K."/>
            <person name="Thomas B.C."/>
            <person name="Malmstrom R."/>
            <person name="Stieglmeier M."/>
            <person name="Klingl A."/>
            <person name="Woyke T."/>
            <person name="Ryan C.M."/>
            <person name="Banfield J.F."/>
        </authorList>
    </citation>
    <scope>NUCLEOTIDE SEQUENCE [LARGE SCALE GENOMIC DNA]</scope>
</reference>
<comment type="caution">
    <text evidence="2">The sequence shown here is derived from an EMBL/GenBank/DDBJ whole genome shotgun (WGS) entry which is preliminary data.</text>
</comment>
<name>A0A2M6P1A8_9BACT</name>
<dbReference type="AlphaFoldDB" id="A0A2M6P1A8"/>
<dbReference type="Gene3D" id="3.90.1150.10">
    <property type="entry name" value="Aspartate Aminotransferase, domain 1"/>
    <property type="match status" value="1"/>
</dbReference>